<dbReference type="Gene3D" id="1.10.260.40">
    <property type="entry name" value="lambda repressor-like DNA-binding domains"/>
    <property type="match status" value="1"/>
</dbReference>
<evidence type="ECO:0000259" key="7">
    <source>
        <dbReference type="PROSITE" id="PS50943"/>
    </source>
</evidence>
<keyword evidence="2 6" id="KW-0812">Transmembrane</keyword>
<keyword evidence="4" id="KW-0238">DNA-binding</keyword>
<gene>
    <name evidence="8" type="ORF">RT717_15185</name>
</gene>
<sequence>MRTGQLIKELRLKKGITQEDLASLTDISVRTIQRIESGEVDPRAYTLQSIAGALGVEYETLAMNEPSFGGATKEDTSKWLPLIHLSGLLILIAPPIVLWILKRDEVKDIRKHAVDVINYQLSISLYAIPLVLFGIYPILIALFIYSQVVIILNTIKVTAHQPYKYRLNIKFLKPYQEELSLS</sequence>
<dbReference type="Proteomes" id="UP001302349">
    <property type="component" value="Chromosome"/>
</dbReference>
<dbReference type="RefSeq" id="WP_317487233.1">
    <property type="nucleotide sequence ID" value="NZ_CP136051.1"/>
</dbReference>
<dbReference type="EMBL" id="CP136051">
    <property type="protein sequence ID" value="WOK04423.1"/>
    <property type="molecule type" value="Genomic_DNA"/>
</dbReference>
<protein>
    <submittedName>
        <fullName evidence="8">Helix-turn-helix domain-containing protein</fullName>
    </submittedName>
</protein>
<evidence type="ECO:0000256" key="4">
    <source>
        <dbReference type="ARBA" id="ARBA00023125"/>
    </source>
</evidence>
<keyword evidence="9" id="KW-1185">Reference proteome</keyword>
<evidence type="ECO:0000256" key="5">
    <source>
        <dbReference type="ARBA" id="ARBA00023136"/>
    </source>
</evidence>
<evidence type="ECO:0000256" key="6">
    <source>
        <dbReference type="SAM" id="Phobius"/>
    </source>
</evidence>
<proteinExistence type="predicted"/>
<dbReference type="InterPro" id="IPR001387">
    <property type="entry name" value="Cro/C1-type_HTH"/>
</dbReference>
<dbReference type="Pfam" id="PF09685">
    <property type="entry name" value="MamF_MmsF"/>
    <property type="match status" value="1"/>
</dbReference>
<evidence type="ECO:0000256" key="1">
    <source>
        <dbReference type="ARBA" id="ARBA00004141"/>
    </source>
</evidence>
<dbReference type="PANTHER" id="PTHR46797:SF1">
    <property type="entry name" value="METHYLPHOSPHONATE SYNTHASE"/>
    <property type="match status" value="1"/>
</dbReference>
<dbReference type="SUPFAM" id="SSF47413">
    <property type="entry name" value="lambda repressor-like DNA-binding domains"/>
    <property type="match status" value="1"/>
</dbReference>
<dbReference type="InterPro" id="IPR019109">
    <property type="entry name" value="MamF_MmsF"/>
</dbReference>
<dbReference type="SMART" id="SM00530">
    <property type="entry name" value="HTH_XRE"/>
    <property type="match status" value="1"/>
</dbReference>
<dbReference type="PANTHER" id="PTHR46797">
    <property type="entry name" value="HTH-TYPE TRANSCRIPTIONAL REGULATOR"/>
    <property type="match status" value="1"/>
</dbReference>
<dbReference type="PROSITE" id="PS50943">
    <property type="entry name" value="HTH_CROC1"/>
    <property type="match status" value="1"/>
</dbReference>
<dbReference type="CDD" id="cd00093">
    <property type="entry name" value="HTH_XRE"/>
    <property type="match status" value="1"/>
</dbReference>
<comment type="subcellular location">
    <subcellularLocation>
        <location evidence="1">Membrane</location>
        <topology evidence="1">Multi-pass membrane protein</topology>
    </subcellularLocation>
</comment>
<evidence type="ECO:0000256" key="2">
    <source>
        <dbReference type="ARBA" id="ARBA00022692"/>
    </source>
</evidence>
<feature type="domain" description="HTH cro/C1-type" evidence="7">
    <location>
        <begin position="7"/>
        <end position="61"/>
    </location>
</feature>
<accession>A0ABZ0IHD1</accession>
<evidence type="ECO:0000256" key="3">
    <source>
        <dbReference type="ARBA" id="ARBA00022989"/>
    </source>
</evidence>
<dbReference type="Pfam" id="PF01381">
    <property type="entry name" value="HTH_3"/>
    <property type="match status" value="1"/>
</dbReference>
<dbReference type="InterPro" id="IPR010982">
    <property type="entry name" value="Lambda_DNA-bd_dom_sf"/>
</dbReference>
<evidence type="ECO:0000313" key="8">
    <source>
        <dbReference type="EMBL" id="WOK04423.1"/>
    </source>
</evidence>
<dbReference type="InterPro" id="IPR050807">
    <property type="entry name" value="TransReg_Diox_bact_type"/>
</dbReference>
<feature type="transmembrane region" description="Helical" evidence="6">
    <location>
        <begin position="121"/>
        <end position="145"/>
    </location>
</feature>
<evidence type="ECO:0000313" key="9">
    <source>
        <dbReference type="Proteomes" id="UP001302349"/>
    </source>
</evidence>
<reference evidence="8 9" key="1">
    <citation type="journal article" date="2023" name="Microbiol. Resour. Announc.">
        <title>Complete Genome Sequence of Imperialibacter roseus strain P4T.</title>
        <authorList>
            <person name="Tizabi D.R."/>
            <person name="Bachvaroff T."/>
            <person name="Hill R.T."/>
        </authorList>
    </citation>
    <scope>NUCLEOTIDE SEQUENCE [LARGE SCALE GENOMIC DNA]</scope>
    <source>
        <strain evidence="8 9">P4T</strain>
    </source>
</reference>
<feature type="transmembrane region" description="Helical" evidence="6">
    <location>
        <begin position="82"/>
        <end position="101"/>
    </location>
</feature>
<organism evidence="8 9">
    <name type="scientific">Imperialibacter roseus</name>
    <dbReference type="NCBI Taxonomy" id="1324217"/>
    <lineage>
        <taxon>Bacteria</taxon>
        <taxon>Pseudomonadati</taxon>
        <taxon>Bacteroidota</taxon>
        <taxon>Cytophagia</taxon>
        <taxon>Cytophagales</taxon>
        <taxon>Flammeovirgaceae</taxon>
        <taxon>Imperialibacter</taxon>
    </lineage>
</organism>
<keyword evidence="3 6" id="KW-1133">Transmembrane helix</keyword>
<name>A0ABZ0IHD1_9BACT</name>
<keyword evidence="5 6" id="KW-0472">Membrane</keyword>